<feature type="region of interest" description="Disordered" evidence="1">
    <location>
        <begin position="37"/>
        <end position="62"/>
    </location>
</feature>
<sequence>MPAGWPASSSSVIEVPLRLRRWSLLYRRCRDRCSRGAQAPRDATMLTGPGADAHGSSVISEF</sequence>
<organism evidence="2">
    <name type="scientific">Arundo donax</name>
    <name type="common">Giant reed</name>
    <name type="synonym">Donax arundinaceus</name>
    <dbReference type="NCBI Taxonomy" id="35708"/>
    <lineage>
        <taxon>Eukaryota</taxon>
        <taxon>Viridiplantae</taxon>
        <taxon>Streptophyta</taxon>
        <taxon>Embryophyta</taxon>
        <taxon>Tracheophyta</taxon>
        <taxon>Spermatophyta</taxon>
        <taxon>Magnoliopsida</taxon>
        <taxon>Liliopsida</taxon>
        <taxon>Poales</taxon>
        <taxon>Poaceae</taxon>
        <taxon>PACMAD clade</taxon>
        <taxon>Arundinoideae</taxon>
        <taxon>Arundineae</taxon>
        <taxon>Arundo</taxon>
    </lineage>
</organism>
<reference evidence="2" key="1">
    <citation type="submission" date="2014-09" db="EMBL/GenBank/DDBJ databases">
        <authorList>
            <person name="Magalhaes I.L.F."/>
            <person name="Oliveira U."/>
            <person name="Santos F.R."/>
            <person name="Vidigal T.H.D.A."/>
            <person name="Brescovit A.D."/>
            <person name="Santos A.J."/>
        </authorList>
    </citation>
    <scope>NUCLEOTIDE SEQUENCE</scope>
    <source>
        <tissue evidence="2">Shoot tissue taken approximately 20 cm above the soil surface</tissue>
    </source>
</reference>
<proteinExistence type="predicted"/>
<reference evidence="2" key="2">
    <citation type="journal article" date="2015" name="Data Brief">
        <title>Shoot transcriptome of the giant reed, Arundo donax.</title>
        <authorList>
            <person name="Barrero R.A."/>
            <person name="Guerrero F.D."/>
            <person name="Moolhuijzen P."/>
            <person name="Goolsby J.A."/>
            <person name="Tidwell J."/>
            <person name="Bellgard S.E."/>
            <person name="Bellgard M.I."/>
        </authorList>
    </citation>
    <scope>NUCLEOTIDE SEQUENCE</scope>
    <source>
        <tissue evidence="2">Shoot tissue taken approximately 20 cm above the soil surface</tissue>
    </source>
</reference>
<dbReference type="AlphaFoldDB" id="A0A0A9A327"/>
<name>A0A0A9A327_ARUDO</name>
<evidence type="ECO:0000256" key="1">
    <source>
        <dbReference type="SAM" id="MobiDB-lite"/>
    </source>
</evidence>
<accession>A0A0A9A327</accession>
<protein>
    <submittedName>
        <fullName evidence="2">Uncharacterized protein</fullName>
    </submittedName>
</protein>
<dbReference type="EMBL" id="GBRH01256448">
    <property type="protein sequence ID" value="JAD41447.1"/>
    <property type="molecule type" value="Transcribed_RNA"/>
</dbReference>
<evidence type="ECO:0000313" key="2">
    <source>
        <dbReference type="EMBL" id="JAD41447.1"/>
    </source>
</evidence>